<feature type="compositionally biased region" description="Low complexity" evidence="6">
    <location>
        <begin position="813"/>
        <end position="842"/>
    </location>
</feature>
<evidence type="ECO:0000313" key="10">
    <source>
        <dbReference type="Ensembl" id="ENSGAGP00000009778.1"/>
    </source>
</evidence>
<feature type="domain" description="Strawberry notch AAA" evidence="8">
    <location>
        <begin position="264"/>
        <end position="559"/>
    </location>
</feature>
<dbReference type="InterPro" id="IPR026937">
    <property type="entry name" value="SBNO_Helicase_C_dom"/>
</dbReference>
<dbReference type="Ensembl" id="ENSGAGT00000011230.1">
    <property type="protein sequence ID" value="ENSGAGP00000009778.1"/>
    <property type="gene ID" value="ENSGAGG00000001065.1"/>
</dbReference>
<dbReference type="Pfam" id="PF13871">
    <property type="entry name" value="Helicase_C_4"/>
    <property type="match status" value="1"/>
</dbReference>
<sequence length="1391" mass="154283">MVEPGQDLLLAALSESGISPNDLFDIDPVDMGLATPASAVQQVKNEKLGLETEATVAVKQEPETVSTPALLNVRQPPSTTTFVLNQINQLPTLGTTIVMTKTTPVTTTRQTITVAKIIQTSTTTRPSVAAPAVRNALTTTPSKDQVQLKDLLKNNSLNELMKLKPPPNIAQPVATAAKIIVVSPKVVNATKPADLSNGAVKKEASTKEVTRIWVNDVKMRSYSPTMKVPVIKEEEEPEEEDEEEMGHAETYAEYMPIKLKIGLRHPDPVVETSSLSSVTPPEVWYQTSISEESIDNGWLSALQLEAITYAAQHGLFCPCDGAGVGKGRTIAGIIYENYLLGRKRAVWFSVSNDLKYDAERDLRDIGAKNILVHSLNKFKYGKISSKHNGSVKKGVIFATYSSLIGESQSGGKYKTRLKQLLHWCGDDFDGVIVFDECHKAKNLCPVGSSKPTKTGLAVLELQNKLPKARVVYASATGASEPRNMAYMNRLGIWGEGTPFREFSDFIQAVERRGVGAMEIVAMDMKLRGMYIARQLSFSGVTFKIEEVLLSQNYIKMYNKSVKLWVNAREKFQQAADLIDAEQRMKKSMWGQFWSAHQRFFKYLCIASKVKRVVQLAREEIKNGKCVVIGLQSTGEARTLEALEEGGGELNDFVSTAKGVLQSLIEKHFPAPDRKKLFSLLGIDLTAQSNNNSPRDSPCKENKIKKRKGEEITRETKKARKTSGLAGSSSDESESESDASDNEESDNESSKFLSSGDDDDFNPFRDESSEDDEDDPWLIRKDHKKNKDKKKKKSIDPDSIQSALLASGLGSKRPSSFSSVPVTTASSTNTSANSNTNSSFVTSQDAVERAQQMKKELLDKLEKLAEDLPPNTLDELIDELGGPENVAEMTGRKGRVVSNDDGSISYESRSELDVPVEILNITEKQRFMDGDKNIAIISEAASSGISLQADRRAKNQRRRVHMTLELPWSADRAIQQFGRTHRSNQVTAPEYVFLISELAGEQRFASIVAKRLESLGALTHGDRRATETRDLSRFNFDNKYGRNALEIVMKSIVNLDSPMVSPPADYPGEFFKDVRQGLIGVGLINVEDRSGILTLDKDYNNIGKFLNRILGMEVHQQNALFQYFSDTLNAVIQNAKKNGRYDMGILDLGSGDEKVRKADTKKFLTPGYSTSGHVELYTISVERGMSWEEATKIWAEQTGPDDGFYLSSQIRNNKKTAILVKEVNPKKKLFLVYRPNTGKQLKLETYADLKKKYKKVPSEDALPHWLEQYNSSADTCTHAYWRGNCKKASLGLVCEVGLRCRTYFVLCGSVLSVWTKVEGVLASVSGTNVKMQIVRLRAEDGQRIVGLLIPANCVSPLVNLLSTSDQSQQLAVQQQQIWQQHHPQSITNFNNA</sequence>
<dbReference type="GO" id="GO:0042393">
    <property type="term" value="F:histone binding"/>
    <property type="evidence" value="ECO:0007669"/>
    <property type="project" value="TreeGrafter"/>
</dbReference>
<dbReference type="GO" id="GO:0006355">
    <property type="term" value="P:regulation of DNA-templated transcription"/>
    <property type="evidence" value="ECO:0007669"/>
    <property type="project" value="InterPro"/>
</dbReference>
<keyword evidence="11" id="KW-1185">Reference proteome</keyword>
<accession>A0A452H551</accession>
<dbReference type="FunFam" id="3.40.50.300:FF:000282">
    <property type="entry name" value="Strawberry notch homolog 1 (Drosophila)"/>
    <property type="match status" value="1"/>
</dbReference>
<evidence type="ECO:0000256" key="4">
    <source>
        <dbReference type="ARBA" id="ARBA00023242"/>
    </source>
</evidence>
<dbReference type="PANTHER" id="PTHR12706">
    <property type="entry name" value="STRAWBERRY NOTCH-RELATED"/>
    <property type="match status" value="1"/>
</dbReference>
<feature type="domain" description="SBNO alpha/beta" evidence="9">
    <location>
        <begin position="1184"/>
        <end position="1298"/>
    </location>
</feature>
<dbReference type="Pfam" id="PF25373">
    <property type="entry name" value="SBNO"/>
    <property type="match status" value="1"/>
</dbReference>
<evidence type="ECO:0000256" key="5">
    <source>
        <dbReference type="ARBA" id="ARBA00073422"/>
    </source>
</evidence>
<evidence type="ECO:0000256" key="6">
    <source>
        <dbReference type="SAM" id="MobiDB-lite"/>
    </source>
</evidence>
<dbReference type="STRING" id="38772.ENSGAGP00000009778"/>
<evidence type="ECO:0000259" key="9">
    <source>
        <dbReference type="Pfam" id="PF25373"/>
    </source>
</evidence>
<reference evidence="10" key="2">
    <citation type="submission" date="2025-08" db="UniProtKB">
        <authorList>
            <consortium name="Ensembl"/>
        </authorList>
    </citation>
    <scope>IDENTIFICATION</scope>
</reference>
<dbReference type="Proteomes" id="UP000291020">
    <property type="component" value="Unassembled WGS sequence"/>
</dbReference>
<evidence type="ECO:0000256" key="2">
    <source>
        <dbReference type="ARBA" id="ARBA00006992"/>
    </source>
</evidence>
<dbReference type="GO" id="GO:0031490">
    <property type="term" value="F:chromatin DNA binding"/>
    <property type="evidence" value="ECO:0007669"/>
    <property type="project" value="TreeGrafter"/>
</dbReference>
<dbReference type="GO" id="GO:0005634">
    <property type="term" value="C:nucleus"/>
    <property type="evidence" value="ECO:0007669"/>
    <property type="project" value="UniProtKB-SubCell"/>
</dbReference>
<dbReference type="InterPro" id="IPR026741">
    <property type="entry name" value="SNO"/>
</dbReference>
<dbReference type="InterPro" id="IPR027417">
    <property type="entry name" value="P-loop_NTPase"/>
</dbReference>
<keyword evidence="3" id="KW-0175">Coiled coil</keyword>
<dbReference type="Pfam" id="PF13872">
    <property type="entry name" value="AAA_34"/>
    <property type="match status" value="1"/>
</dbReference>
<protein>
    <recommendedName>
        <fullName evidence="5">Protein strawberry notch homolog 1</fullName>
    </recommendedName>
</protein>
<keyword evidence="4" id="KW-0539">Nucleus</keyword>
<feature type="region of interest" description="Disordered" evidence="6">
    <location>
        <begin position="686"/>
        <end position="842"/>
    </location>
</feature>
<comment type="subcellular location">
    <subcellularLocation>
        <location evidence="1">Nucleus</location>
    </subcellularLocation>
</comment>
<comment type="similarity">
    <text evidence="2">Belongs to the SBNO family.</text>
</comment>
<name>A0A452H551_9SAUR</name>
<feature type="compositionally biased region" description="Acidic residues" evidence="6">
    <location>
        <begin position="730"/>
        <end position="746"/>
    </location>
</feature>
<dbReference type="PANTHER" id="PTHR12706:SF8">
    <property type="entry name" value="PROTEIN STRAWBERRY NOTCH HOMOLOG 1"/>
    <property type="match status" value="1"/>
</dbReference>
<reference evidence="10" key="3">
    <citation type="submission" date="2025-09" db="UniProtKB">
        <authorList>
            <consortium name="Ensembl"/>
        </authorList>
    </citation>
    <scope>IDENTIFICATION</scope>
</reference>
<evidence type="ECO:0000256" key="3">
    <source>
        <dbReference type="ARBA" id="ARBA00023054"/>
    </source>
</evidence>
<evidence type="ECO:0000256" key="1">
    <source>
        <dbReference type="ARBA" id="ARBA00004123"/>
    </source>
</evidence>
<evidence type="ECO:0000259" key="7">
    <source>
        <dbReference type="Pfam" id="PF13871"/>
    </source>
</evidence>
<feature type="domain" description="Strawberry notch helicase C" evidence="7">
    <location>
        <begin position="870"/>
        <end position="1146"/>
    </location>
</feature>
<proteinExistence type="inferred from homology"/>
<dbReference type="SUPFAM" id="SSF52540">
    <property type="entry name" value="P-loop containing nucleoside triphosphate hydrolases"/>
    <property type="match status" value="2"/>
</dbReference>
<evidence type="ECO:0000259" key="8">
    <source>
        <dbReference type="Pfam" id="PF13872"/>
    </source>
</evidence>
<dbReference type="InterPro" id="IPR039187">
    <property type="entry name" value="SNO_AAA"/>
</dbReference>
<feature type="compositionally biased region" description="Basic and acidic residues" evidence="6">
    <location>
        <begin position="696"/>
        <end position="715"/>
    </location>
</feature>
<dbReference type="GO" id="GO:0009967">
    <property type="term" value="P:positive regulation of signal transduction"/>
    <property type="evidence" value="ECO:0007669"/>
    <property type="project" value="UniProtKB-ARBA"/>
</dbReference>
<evidence type="ECO:0000313" key="11">
    <source>
        <dbReference type="Proteomes" id="UP000291020"/>
    </source>
</evidence>
<feature type="compositionally biased region" description="Basic residues" evidence="6">
    <location>
        <begin position="780"/>
        <end position="792"/>
    </location>
</feature>
<dbReference type="InterPro" id="IPR057332">
    <property type="entry name" value="SBNO_a/b_dom"/>
</dbReference>
<dbReference type="Gene3D" id="3.40.50.300">
    <property type="entry name" value="P-loop containing nucleotide triphosphate hydrolases"/>
    <property type="match status" value="1"/>
</dbReference>
<organism evidence="10 11">
    <name type="scientific">Gopherus agassizii</name>
    <name type="common">Agassiz's desert tortoise</name>
    <dbReference type="NCBI Taxonomy" id="38772"/>
    <lineage>
        <taxon>Eukaryota</taxon>
        <taxon>Metazoa</taxon>
        <taxon>Chordata</taxon>
        <taxon>Craniata</taxon>
        <taxon>Vertebrata</taxon>
        <taxon>Euteleostomi</taxon>
        <taxon>Archelosauria</taxon>
        <taxon>Testudinata</taxon>
        <taxon>Testudines</taxon>
        <taxon>Cryptodira</taxon>
        <taxon>Durocryptodira</taxon>
        <taxon>Testudinoidea</taxon>
        <taxon>Testudinidae</taxon>
        <taxon>Gopherus</taxon>
    </lineage>
</organism>
<reference evidence="11" key="1">
    <citation type="journal article" date="2017" name="PLoS ONE">
        <title>The Agassiz's desert tortoise genome provides a resource for the conservation of a threatened species.</title>
        <authorList>
            <person name="Tollis M."/>
            <person name="DeNardo D.F."/>
            <person name="Cornelius J.A."/>
            <person name="Dolby G.A."/>
            <person name="Edwards T."/>
            <person name="Henen B.T."/>
            <person name="Karl A.E."/>
            <person name="Murphy R.W."/>
            <person name="Kusumi K."/>
        </authorList>
    </citation>
    <scope>NUCLEOTIDE SEQUENCE [LARGE SCALE GENOMIC DNA]</scope>
</reference>